<protein>
    <submittedName>
        <fullName evidence="2">Alpha/beta hydrolase</fullName>
    </submittedName>
</protein>
<reference evidence="2 3" key="1">
    <citation type="submission" date="2018-06" db="EMBL/GenBank/DDBJ databases">
        <title>Chryseolinea flavus sp. nov., a member of the phylum Bacteroidetes isolated from soil.</title>
        <authorList>
            <person name="Li Y."/>
            <person name="Wang J."/>
        </authorList>
    </citation>
    <scope>NUCLEOTIDE SEQUENCE [LARGE SCALE GENOMIC DNA]</scope>
    <source>
        <strain evidence="2 3">SDU1-6</strain>
    </source>
</reference>
<sequence length="266" mass="29746">MTDNISKENTLAMKHGYQEVNGIRMYYEIYGTGKPLVLIHGGGSTIQTTFANIIPTLAKKHLIIAVELQAHGRTSDRDTPLSFEQDADDVSTLLQKLNIGSADFMGFSNGGNTVMQIALRNPRVVDRMIICSAFYKRDGMFPGFWDFMKKGTFADMPASLKQAFLAVTPDSSKLQNMYNKCAQRVLNFEDWSDEQLKSIKAKTLIINGDKDVATTEHVTTMHRLISNSQLLIIPGGHGEYMGEISFDPKVDNIYAFTTLIEKFLTE</sequence>
<dbReference type="Pfam" id="PF00561">
    <property type="entry name" value="Abhydrolase_1"/>
    <property type="match status" value="1"/>
</dbReference>
<evidence type="ECO:0000313" key="3">
    <source>
        <dbReference type="Proteomes" id="UP000251889"/>
    </source>
</evidence>
<comment type="caution">
    <text evidence="2">The sequence shown here is derived from an EMBL/GenBank/DDBJ whole genome shotgun (WGS) entry which is preliminary data.</text>
</comment>
<proteinExistence type="predicted"/>
<dbReference type="Gene3D" id="3.40.50.1820">
    <property type="entry name" value="alpha/beta hydrolase"/>
    <property type="match status" value="1"/>
</dbReference>
<dbReference type="Proteomes" id="UP000251889">
    <property type="component" value="Unassembled WGS sequence"/>
</dbReference>
<evidence type="ECO:0000313" key="2">
    <source>
        <dbReference type="EMBL" id="RAW00766.1"/>
    </source>
</evidence>
<dbReference type="InterPro" id="IPR000073">
    <property type="entry name" value="AB_hydrolase_1"/>
</dbReference>
<dbReference type="SUPFAM" id="SSF53474">
    <property type="entry name" value="alpha/beta-Hydrolases"/>
    <property type="match status" value="1"/>
</dbReference>
<dbReference type="GO" id="GO:0017171">
    <property type="term" value="F:serine hydrolase activity"/>
    <property type="evidence" value="ECO:0007669"/>
    <property type="project" value="TreeGrafter"/>
</dbReference>
<dbReference type="OrthoDB" id="2247630at2"/>
<dbReference type="PANTHER" id="PTHR46331">
    <property type="entry name" value="VALACYCLOVIR HYDROLASE"/>
    <property type="match status" value="1"/>
</dbReference>
<dbReference type="PANTHER" id="PTHR46331:SF2">
    <property type="entry name" value="VALACYCLOVIR HYDROLASE"/>
    <property type="match status" value="1"/>
</dbReference>
<keyword evidence="3" id="KW-1185">Reference proteome</keyword>
<feature type="domain" description="AB hydrolase-1" evidence="1">
    <location>
        <begin position="34"/>
        <end position="214"/>
    </location>
</feature>
<dbReference type="InterPro" id="IPR029058">
    <property type="entry name" value="AB_hydrolase_fold"/>
</dbReference>
<gene>
    <name evidence="2" type="ORF">DQQ10_13425</name>
</gene>
<evidence type="ECO:0000259" key="1">
    <source>
        <dbReference type="Pfam" id="PF00561"/>
    </source>
</evidence>
<name>A0A364Y3N5_9BACT</name>
<accession>A0A364Y3N5</accession>
<keyword evidence="2" id="KW-0378">Hydrolase</keyword>
<dbReference type="EMBL" id="QMFY01000006">
    <property type="protein sequence ID" value="RAW00766.1"/>
    <property type="molecule type" value="Genomic_DNA"/>
</dbReference>
<organism evidence="2 3">
    <name type="scientific">Pseudochryseolinea flava</name>
    <dbReference type="NCBI Taxonomy" id="2059302"/>
    <lineage>
        <taxon>Bacteria</taxon>
        <taxon>Pseudomonadati</taxon>
        <taxon>Bacteroidota</taxon>
        <taxon>Cytophagia</taxon>
        <taxon>Cytophagales</taxon>
        <taxon>Fulvivirgaceae</taxon>
        <taxon>Pseudochryseolinea</taxon>
    </lineage>
</organism>
<dbReference type="AlphaFoldDB" id="A0A364Y3N5"/>